<dbReference type="InterPro" id="IPR003661">
    <property type="entry name" value="HisK_dim/P_dom"/>
</dbReference>
<dbReference type="InterPro" id="IPR005467">
    <property type="entry name" value="His_kinase_dom"/>
</dbReference>
<dbReference type="SMART" id="SM00388">
    <property type="entry name" value="HisKA"/>
    <property type="match status" value="1"/>
</dbReference>
<keyword evidence="8 11" id="KW-1133">Transmembrane helix</keyword>
<keyword evidence="5" id="KW-0808">Transferase</keyword>
<proteinExistence type="predicted"/>
<evidence type="ECO:0000313" key="13">
    <source>
        <dbReference type="EMBL" id="PKY71530.1"/>
    </source>
</evidence>
<accession>A0A2I1IK78</accession>
<dbReference type="EMBL" id="PKKO01000006">
    <property type="protein sequence ID" value="PKY71530.1"/>
    <property type="molecule type" value="Genomic_DNA"/>
</dbReference>
<dbReference type="Gene3D" id="1.10.287.130">
    <property type="match status" value="1"/>
</dbReference>
<dbReference type="InterPro" id="IPR050428">
    <property type="entry name" value="TCS_sensor_his_kinase"/>
</dbReference>
<evidence type="ECO:0000256" key="5">
    <source>
        <dbReference type="ARBA" id="ARBA00022679"/>
    </source>
</evidence>
<dbReference type="SUPFAM" id="SSF47384">
    <property type="entry name" value="Homodimeric domain of signal transducing histidine kinase"/>
    <property type="match status" value="1"/>
</dbReference>
<evidence type="ECO:0000259" key="12">
    <source>
        <dbReference type="PROSITE" id="PS50109"/>
    </source>
</evidence>
<gene>
    <name evidence="13" type="ORF">CYJ19_09935</name>
</gene>
<feature type="transmembrane region" description="Helical" evidence="11">
    <location>
        <begin position="161"/>
        <end position="184"/>
    </location>
</feature>
<comment type="caution">
    <text evidence="13">The sequence shown here is derived from an EMBL/GenBank/DDBJ whole genome shotgun (WGS) entry which is preliminary data.</text>
</comment>
<keyword evidence="10 11" id="KW-0472">Membrane</keyword>
<dbReference type="PROSITE" id="PS50109">
    <property type="entry name" value="HIS_KIN"/>
    <property type="match status" value="1"/>
</dbReference>
<evidence type="ECO:0000256" key="2">
    <source>
        <dbReference type="ARBA" id="ARBA00004236"/>
    </source>
</evidence>
<dbReference type="SMART" id="SM00387">
    <property type="entry name" value="HATPase_c"/>
    <property type="match status" value="1"/>
</dbReference>
<evidence type="ECO:0000313" key="14">
    <source>
        <dbReference type="Proteomes" id="UP000235122"/>
    </source>
</evidence>
<dbReference type="InterPro" id="IPR004358">
    <property type="entry name" value="Sig_transdc_His_kin-like_C"/>
</dbReference>
<evidence type="ECO:0000256" key="8">
    <source>
        <dbReference type="ARBA" id="ARBA00022989"/>
    </source>
</evidence>
<dbReference type="PRINTS" id="PR00344">
    <property type="entry name" value="BCTRLSENSOR"/>
</dbReference>
<keyword evidence="7 13" id="KW-0418">Kinase</keyword>
<dbReference type="Pfam" id="PF02518">
    <property type="entry name" value="HATPase_c"/>
    <property type="match status" value="1"/>
</dbReference>
<comment type="catalytic activity">
    <reaction evidence="1">
        <text>ATP + protein L-histidine = ADP + protein N-phospho-L-histidine.</text>
        <dbReference type="EC" id="2.7.13.3"/>
    </reaction>
</comment>
<keyword evidence="6 11" id="KW-0812">Transmembrane</keyword>
<evidence type="ECO:0000256" key="3">
    <source>
        <dbReference type="ARBA" id="ARBA00012438"/>
    </source>
</evidence>
<dbReference type="PANTHER" id="PTHR45436">
    <property type="entry name" value="SENSOR HISTIDINE KINASE YKOH"/>
    <property type="match status" value="1"/>
</dbReference>
<dbReference type="InterPro" id="IPR036097">
    <property type="entry name" value="HisK_dim/P_sf"/>
</dbReference>
<dbReference type="InterPro" id="IPR003594">
    <property type="entry name" value="HATPase_dom"/>
</dbReference>
<dbReference type="Gene3D" id="3.30.565.10">
    <property type="entry name" value="Histidine kinase-like ATPase, C-terminal domain"/>
    <property type="match status" value="1"/>
</dbReference>
<evidence type="ECO:0000256" key="11">
    <source>
        <dbReference type="SAM" id="Phobius"/>
    </source>
</evidence>
<dbReference type="RefSeq" id="WP_024331596.1">
    <property type="nucleotide sequence ID" value="NZ_JASOXK010000004.1"/>
</dbReference>
<organism evidence="13 14">
    <name type="scientific">Winkia neuii</name>
    <dbReference type="NCBI Taxonomy" id="33007"/>
    <lineage>
        <taxon>Bacteria</taxon>
        <taxon>Bacillati</taxon>
        <taxon>Actinomycetota</taxon>
        <taxon>Actinomycetes</taxon>
        <taxon>Actinomycetales</taxon>
        <taxon>Actinomycetaceae</taxon>
        <taxon>Winkia</taxon>
    </lineage>
</organism>
<dbReference type="GO" id="GO:0000155">
    <property type="term" value="F:phosphorelay sensor kinase activity"/>
    <property type="evidence" value="ECO:0007669"/>
    <property type="project" value="InterPro"/>
</dbReference>
<feature type="transmembrane region" description="Helical" evidence="11">
    <location>
        <begin position="12"/>
        <end position="36"/>
    </location>
</feature>
<dbReference type="CDD" id="cd00082">
    <property type="entry name" value="HisKA"/>
    <property type="match status" value="1"/>
</dbReference>
<dbReference type="Pfam" id="PF00512">
    <property type="entry name" value="HisKA"/>
    <property type="match status" value="1"/>
</dbReference>
<dbReference type="FunFam" id="1.10.287.130:FF:000001">
    <property type="entry name" value="Two-component sensor histidine kinase"/>
    <property type="match status" value="1"/>
</dbReference>
<dbReference type="CDD" id="cd00075">
    <property type="entry name" value="HATPase"/>
    <property type="match status" value="1"/>
</dbReference>
<evidence type="ECO:0000256" key="4">
    <source>
        <dbReference type="ARBA" id="ARBA00022553"/>
    </source>
</evidence>
<keyword evidence="9" id="KW-0902">Two-component regulatory system</keyword>
<dbReference type="SUPFAM" id="SSF55874">
    <property type="entry name" value="ATPase domain of HSP90 chaperone/DNA topoisomerase II/histidine kinase"/>
    <property type="match status" value="1"/>
</dbReference>
<sequence>MAGRNYQSLGVRLPALVLVVGICLLLFVGGLAGLTLRQVLYGQVDDTLRSSLGQAETKADPTGSEGSLSHSLLNPGMSRGSVHIIRKGELVLAGKVNADLTIVEISKSQADEFTSAARPGPTSTWISGMGHYRVLKAKMIAPDGSAVAVVAGEPLEKADNVLVFFGGLSALYGIGGLVLAWLLARVLVRRELAGIRTVTKVARQVTTQDLSGAVLSTRAPTELASSQTEAGEMAKALNVALEHVEKSLAARAKSEDKLRQFVADASHELRTPLATVGGYAQLLSAQGLEGQTGQAVSRIASEAERMRALVEDLLLLARIDSGRKVEVKNIPLAGLAVDAVADAAVAAPDHEWDLNLAEGAEDIEIKGHEAGLRQVFANLTANAYQHTPPGTHVRVSLRGDGHRAILTVSDDGPGVPPSERQKIFDRFARADSARRPGESTGLGLSIAHAIVEAHGGSLTLADEAELGGATFVASFKLLSQGPR</sequence>
<dbReference type="AlphaFoldDB" id="A0A2I1IK78"/>
<comment type="subcellular location">
    <subcellularLocation>
        <location evidence="2">Cell membrane</location>
    </subcellularLocation>
</comment>
<evidence type="ECO:0000256" key="6">
    <source>
        <dbReference type="ARBA" id="ARBA00022692"/>
    </source>
</evidence>
<protein>
    <recommendedName>
        <fullName evidence="3">histidine kinase</fullName>
        <ecNumber evidence="3">2.7.13.3</ecNumber>
    </recommendedName>
</protein>
<dbReference type="EC" id="2.7.13.3" evidence="3"/>
<evidence type="ECO:0000256" key="1">
    <source>
        <dbReference type="ARBA" id="ARBA00000085"/>
    </source>
</evidence>
<evidence type="ECO:0000256" key="9">
    <source>
        <dbReference type="ARBA" id="ARBA00023012"/>
    </source>
</evidence>
<dbReference type="Proteomes" id="UP000235122">
    <property type="component" value="Unassembled WGS sequence"/>
</dbReference>
<name>A0A2I1IK78_9ACTO</name>
<evidence type="ECO:0000256" key="7">
    <source>
        <dbReference type="ARBA" id="ARBA00022777"/>
    </source>
</evidence>
<keyword evidence="14" id="KW-1185">Reference proteome</keyword>
<dbReference type="InterPro" id="IPR036890">
    <property type="entry name" value="HATPase_C_sf"/>
</dbReference>
<keyword evidence="4" id="KW-0597">Phosphoprotein</keyword>
<dbReference type="GO" id="GO:0005886">
    <property type="term" value="C:plasma membrane"/>
    <property type="evidence" value="ECO:0007669"/>
    <property type="project" value="UniProtKB-SubCell"/>
</dbReference>
<feature type="domain" description="Histidine kinase" evidence="12">
    <location>
        <begin position="264"/>
        <end position="479"/>
    </location>
</feature>
<dbReference type="STRING" id="33007.HMPREF3198_01813"/>
<evidence type="ECO:0000256" key="10">
    <source>
        <dbReference type="ARBA" id="ARBA00023136"/>
    </source>
</evidence>
<dbReference type="PANTHER" id="PTHR45436:SF5">
    <property type="entry name" value="SENSOR HISTIDINE KINASE TRCS"/>
    <property type="match status" value="1"/>
</dbReference>
<reference evidence="13 14" key="1">
    <citation type="submission" date="2017-12" db="EMBL/GenBank/DDBJ databases">
        <title>Phylogenetic diversity of female urinary microbiome.</title>
        <authorList>
            <person name="Thomas-White K."/>
            <person name="Wolfe A.J."/>
        </authorList>
    </citation>
    <scope>NUCLEOTIDE SEQUENCE [LARGE SCALE GENOMIC DNA]</scope>
    <source>
        <strain evidence="13 14">UMB0402</strain>
    </source>
</reference>
<dbReference type="Gene3D" id="6.10.340.10">
    <property type="match status" value="1"/>
</dbReference>
<dbReference type="GeneID" id="35867170"/>